<dbReference type="PANTHER" id="PTHR34295:SF4">
    <property type="entry name" value="BIOTIN TRANSPORTER BIOY-RELATED"/>
    <property type="match status" value="1"/>
</dbReference>
<gene>
    <name evidence="10" type="ORF">ACFPFW_14930</name>
</gene>
<feature type="transmembrane region" description="Helical" evidence="9">
    <location>
        <begin position="81"/>
        <end position="104"/>
    </location>
</feature>
<accession>A0ABV9Z462</accession>
<dbReference type="EMBL" id="JBHSJF010000006">
    <property type="protein sequence ID" value="MFC5069309.1"/>
    <property type="molecule type" value="Genomic_DNA"/>
</dbReference>
<dbReference type="PANTHER" id="PTHR34295">
    <property type="entry name" value="BIOTIN TRANSPORTER BIOY"/>
    <property type="match status" value="1"/>
</dbReference>
<sequence length="185" mass="18580">MGLRDLALIVLFAAIIAALGWVPKVDLPFAAGVPITAQSMGVTLAGVMLGARRGALAAALFVLLLLFGAPLLAGGRGGLEVFAGPTAGFILGFIPAAFVSGYLFDRWSLRLGMFGAAFLASVVGGYVLLNLIGIPVLMAVNGTGLDEAAVTALSLLPGGLLKALATGVVSYVTRPDKVAGTEAGV</sequence>
<keyword evidence="7 8" id="KW-0472">Membrane</keyword>
<evidence type="ECO:0000313" key="10">
    <source>
        <dbReference type="EMBL" id="MFC5069309.1"/>
    </source>
</evidence>
<evidence type="ECO:0000313" key="11">
    <source>
        <dbReference type="Proteomes" id="UP001595796"/>
    </source>
</evidence>
<feature type="transmembrane region" description="Helical" evidence="9">
    <location>
        <begin position="30"/>
        <end position="49"/>
    </location>
</feature>
<proteinExistence type="inferred from homology"/>
<evidence type="ECO:0000256" key="4">
    <source>
        <dbReference type="ARBA" id="ARBA00022475"/>
    </source>
</evidence>
<protein>
    <recommendedName>
        <fullName evidence="8">Biotin transporter</fullName>
    </recommendedName>
</protein>
<organism evidence="10 11">
    <name type="scientific">Flaviflagellibacter deserti</name>
    <dbReference type="NCBI Taxonomy" id="2267266"/>
    <lineage>
        <taxon>Bacteria</taxon>
        <taxon>Pseudomonadati</taxon>
        <taxon>Pseudomonadota</taxon>
        <taxon>Alphaproteobacteria</taxon>
        <taxon>Hyphomicrobiales</taxon>
        <taxon>Flaviflagellibacter</taxon>
    </lineage>
</organism>
<reference evidence="11" key="1">
    <citation type="journal article" date="2019" name="Int. J. Syst. Evol. Microbiol.">
        <title>The Global Catalogue of Microorganisms (GCM) 10K type strain sequencing project: providing services to taxonomists for standard genome sequencing and annotation.</title>
        <authorList>
            <consortium name="The Broad Institute Genomics Platform"/>
            <consortium name="The Broad Institute Genome Sequencing Center for Infectious Disease"/>
            <person name="Wu L."/>
            <person name="Ma J."/>
        </authorList>
    </citation>
    <scope>NUCLEOTIDE SEQUENCE [LARGE SCALE GENOMIC DNA]</scope>
    <source>
        <strain evidence="11">CGMCC 1.16444</strain>
    </source>
</reference>
<comment type="subcellular location">
    <subcellularLocation>
        <location evidence="1 8">Cell membrane</location>
        <topology evidence="1 8">Multi-pass membrane protein</topology>
    </subcellularLocation>
</comment>
<name>A0ABV9Z462_9HYPH</name>
<dbReference type="RefSeq" id="WP_114958093.1">
    <property type="nucleotide sequence ID" value="NZ_JBHSJF010000006.1"/>
</dbReference>
<dbReference type="Gene3D" id="1.10.1760.20">
    <property type="match status" value="1"/>
</dbReference>
<comment type="similarity">
    <text evidence="2 8">Belongs to the BioY family.</text>
</comment>
<evidence type="ECO:0000256" key="1">
    <source>
        <dbReference type="ARBA" id="ARBA00004651"/>
    </source>
</evidence>
<comment type="caution">
    <text evidence="10">The sequence shown here is derived from an EMBL/GenBank/DDBJ whole genome shotgun (WGS) entry which is preliminary data.</text>
</comment>
<dbReference type="PIRSF" id="PIRSF016661">
    <property type="entry name" value="BioY"/>
    <property type="match status" value="1"/>
</dbReference>
<keyword evidence="5 9" id="KW-0812">Transmembrane</keyword>
<evidence type="ECO:0000256" key="5">
    <source>
        <dbReference type="ARBA" id="ARBA00022692"/>
    </source>
</evidence>
<evidence type="ECO:0000256" key="9">
    <source>
        <dbReference type="SAM" id="Phobius"/>
    </source>
</evidence>
<keyword evidence="6 9" id="KW-1133">Transmembrane helix</keyword>
<keyword evidence="11" id="KW-1185">Reference proteome</keyword>
<evidence type="ECO:0000256" key="2">
    <source>
        <dbReference type="ARBA" id="ARBA00010692"/>
    </source>
</evidence>
<dbReference type="InterPro" id="IPR003784">
    <property type="entry name" value="BioY"/>
</dbReference>
<dbReference type="Proteomes" id="UP001595796">
    <property type="component" value="Unassembled WGS sequence"/>
</dbReference>
<evidence type="ECO:0000256" key="3">
    <source>
        <dbReference type="ARBA" id="ARBA00022448"/>
    </source>
</evidence>
<dbReference type="Pfam" id="PF02632">
    <property type="entry name" value="BioY"/>
    <property type="match status" value="1"/>
</dbReference>
<evidence type="ECO:0000256" key="6">
    <source>
        <dbReference type="ARBA" id="ARBA00022989"/>
    </source>
</evidence>
<keyword evidence="4 8" id="KW-1003">Cell membrane</keyword>
<evidence type="ECO:0000256" key="7">
    <source>
        <dbReference type="ARBA" id="ARBA00023136"/>
    </source>
</evidence>
<evidence type="ECO:0000256" key="8">
    <source>
        <dbReference type="PIRNR" id="PIRNR016661"/>
    </source>
</evidence>
<feature type="transmembrane region" description="Helical" evidence="9">
    <location>
        <begin position="116"/>
        <end position="140"/>
    </location>
</feature>
<feature type="transmembrane region" description="Helical" evidence="9">
    <location>
        <begin position="56"/>
        <end position="75"/>
    </location>
</feature>
<feature type="transmembrane region" description="Helical" evidence="9">
    <location>
        <begin position="152"/>
        <end position="172"/>
    </location>
</feature>
<keyword evidence="3 8" id="KW-0813">Transport</keyword>